<reference evidence="1" key="1">
    <citation type="submission" date="2020-08" db="EMBL/GenBank/DDBJ databases">
        <title>Genome sequencing and assembly of the red palm weevil Rhynchophorus ferrugineus.</title>
        <authorList>
            <person name="Dias G.B."/>
            <person name="Bergman C.M."/>
            <person name="Manee M."/>
        </authorList>
    </citation>
    <scope>NUCLEOTIDE SEQUENCE</scope>
    <source>
        <strain evidence="1">AA-2017</strain>
        <tissue evidence="1">Whole larva</tissue>
    </source>
</reference>
<keyword evidence="2" id="KW-1185">Reference proteome</keyword>
<gene>
    <name evidence="1" type="ORF">GWI33_010408</name>
</gene>
<dbReference type="EMBL" id="JAACXV010000050">
    <property type="protein sequence ID" value="KAF7285618.1"/>
    <property type="molecule type" value="Genomic_DNA"/>
</dbReference>
<protein>
    <submittedName>
        <fullName evidence="1">Uncharacterized protein</fullName>
    </submittedName>
</protein>
<name>A0A834IV43_RHYFE</name>
<dbReference type="Proteomes" id="UP000625711">
    <property type="component" value="Unassembled WGS sequence"/>
</dbReference>
<proteinExistence type="predicted"/>
<sequence>MRFASIFRIFLFITSNFLSPIPHASVVPRRIDTICLGTIVFALIFEILKEHERNGGGRPRRSRRRTRGGRVRTGGVDLAYLGTRVGNYVSEFDTGNGENSYSFDILIIFEMAIFGGGGQAGGDGGSGRVR</sequence>
<accession>A0A834IV43</accession>
<comment type="caution">
    <text evidence="1">The sequence shown here is derived from an EMBL/GenBank/DDBJ whole genome shotgun (WGS) entry which is preliminary data.</text>
</comment>
<evidence type="ECO:0000313" key="2">
    <source>
        <dbReference type="Proteomes" id="UP000625711"/>
    </source>
</evidence>
<organism evidence="1 2">
    <name type="scientific">Rhynchophorus ferrugineus</name>
    <name type="common">Red palm weevil</name>
    <name type="synonym">Curculio ferrugineus</name>
    <dbReference type="NCBI Taxonomy" id="354439"/>
    <lineage>
        <taxon>Eukaryota</taxon>
        <taxon>Metazoa</taxon>
        <taxon>Ecdysozoa</taxon>
        <taxon>Arthropoda</taxon>
        <taxon>Hexapoda</taxon>
        <taxon>Insecta</taxon>
        <taxon>Pterygota</taxon>
        <taxon>Neoptera</taxon>
        <taxon>Endopterygota</taxon>
        <taxon>Coleoptera</taxon>
        <taxon>Polyphaga</taxon>
        <taxon>Cucujiformia</taxon>
        <taxon>Curculionidae</taxon>
        <taxon>Dryophthorinae</taxon>
        <taxon>Rhynchophorus</taxon>
    </lineage>
</organism>
<evidence type="ECO:0000313" key="1">
    <source>
        <dbReference type="EMBL" id="KAF7285618.1"/>
    </source>
</evidence>
<dbReference type="AlphaFoldDB" id="A0A834IV43"/>